<evidence type="ECO:0000259" key="1">
    <source>
        <dbReference type="Pfam" id="PF06114"/>
    </source>
</evidence>
<dbReference type="InterPro" id="IPR052345">
    <property type="entry name" value="Rad_response_metalloprotease"/>
</dbReference>
<dbReference type="Gene3D" id="1.10.10.2910">
    <property type="match status" value="1"/>
</dbReference>
<accession>A0A5C8PHT9</accession>
<reference evidence="2 3" key="1">
    <citation type="submission" date="2019-06" db="EMBL/GenBank/DDBJ databases">
        <title>New taxonomy in bacterial strain CC-CFT640, isolated from vineyard.</title>
        <authorList>
            <person name="Lin S.-Y."/>
            <person name="Tsai C.-F."/>
            <person name="Young C.-C."/>
        </authorList>
    </citation>
    <scope>NUCLEOTIDE SEQUENCE [LARGE SCALE GENOMIC DNA]</scope>
    <source>
        <strain evidence="2 3">CC-CFT640</strain>
    </source>
</reference>
<proteinExistence type="predicted"/>
<dbReference type="EMBL" id="VDUZ01000028">
    <property type="protein sequence ID" value="TXL73037.1"/>
    <property type="molecule type" value="Genomic_DNA"/>
</dbReference>
<keyword evidence="3" id="KW-1185">Reference proteome</keyword>
<dbReference type="PANTHER" id="PTHR43236">
    <property type="entry name" value="ANTITOXIN HIGA1"/>
    <property type="match status" value="1"/>
</dbReference>
<protein>
    <submittedName>
        <fullName evidence="2">ImmA/IrrE family metallo-endopeptidase</fullName>
    </submittedName>
</protein>
<dbReference type="AlphaFoldDB" id="A0A5C8PHT9"/>
<dbReference type="RefSeq" id="WP_147849293.1">
    <property type="nucleotide sequence ID" value="NZ_VDUZ01000028.1"/>
</dbReference>
<evidence type="ECO:0000313" key="2">
    <source>
        <dbReference type="EMBL" id="TXL73037.1"/>
    </source>
</evidence>
<comment type="caution">
    <text evidence="2">The sequence shown here is derived from an EMBL/GenBank/DDBJ whole genome shotgun (WGS) entry which is preliminary data.</text>
</comment>
<dbReference type="PANTHER" id="PTHR43236:SF2">
    <property type="entry name" value="BLL0069 PROTEIN"/>
    <property type="match status" value="1"/>
</dbReference>
<sequence length="169" mass="18362">MSDKHAAPTPCNASKAAIVAAAEKFARDVELQPGDPLEPLVERLGGQVCYKRLDDADFDNGSIVVERHGKFTITLPTYTGAARDRFTIAHELGHYFLHFPLCSCPMAARRYGSDRVEWEANWFAAGLLMPSEQFRGAFEAYAGDVGKVAALFQVSTQAAAIRAKSLGLA</sequence>
<name>A0A5C8PHT9_9HYPH</name>
<feature type="domain" description="IrrE N-terminal-like" evidence="1">
    <location>
        <begin position="42"/>
        <end position="163"/>
    </location>
</feature>
<dbReference type="InterPro" id="IPR010359">
    <property type="entry name" value="IrrE_HExxH"/>
</dbReference>
<dbReference type="Proteomes" id="UP000321638">
    <property type="component" value="Unassembled WGS sequence"/>
</dbReference>
<gene>
    <name evidence="2" type="ORF">FHP25_22850</name>
</gene>
<dbReference type="Pfam" id="PF06114">
    <property type="entry name" value="Peptidase_M78"/>
    <property type="match status" value="1"/>
</dbReference>
<evidence type="ECO:0000313" key="3">
    <source>
        <dbReference type="Proteomes" id="UP000321638"/>
    </source>
</evidence>
<dbReference type="OrthoDB" id="9794834at2"/>
<organism evidence="2 3">
    <name type="scientific">Vineibacter terrae</name>
    <dbReference type="NCBI Taxonomy" id="2586908"/>
    <lineage>
        <taxon>Bacteria</taxon>
        <taxon>Pseudomonadati</taxon>
        <taxon>Pseudomonadota</taxon>
        <taxon>Alphaproteobacteria</taxon>
        <taxon>Hyphomicrobiales</taxon>
        <taxon>Vineibacter</taxon>
    </lineage>
</organism>